<dbReference type="Pfam" id="PF16891">
    <property type="entry name" value="STPPase_N"/>
    <property type="match status" value="1"/>
</dbReference>
<dbReference type="Pfam" id="PF00149">
    <property type="entry name" value="Metallophos"/>
    <property type="match status" value="1"/>
</dbReference>
<dbReference type="WBParaSite" id="Hba_17359">
    <property type="protein sequence ID" value="Hba_17359"/>
    <property type="gene ID" value="Hba_17359"/>
</dbReference>
<dbReference type="GO" id="GO:0046872">
    <property type="term" value="F:metal ion binding"/>
    <property type="evidence" value="ECO:0007669"/>
    <property type="project" value="UniProtKB-KW"/>
</dbReference>
<dbReference type="SUPFAM" id="SSF56300">
    <property type="entry name" value="Metallo-dependent phosphatases"/>
    <property type="match status" value="1"/>
</dbReference>
<keyword evidence="2" id="KW-0479">Metal-binding</keyword>
<accession>A0A1I7XHY4</accession>
<evidence type="ECO:0000256" key="1">
    <source>
        <dbReference type="ARBA" id="ARBA00013081"/>
    </source>
</evidence>
<keyword evidence="5" id="KW-0464">Manganese</keyword>
<evidence type="ECO:0000256" key="5">
    <source>
        <dbReference type="ARBA" id="ARBA00023211"/>
    </source>
</evidence>
<dbReference type="InterPro" id="IPR031675">
    <property type="entry name" value="STPPase_N"/>
</dbReference>
<dbReference type="InterPro" id="IPR029052">
    <property type="entry name" value="Metallo-depent_PP-like"/>
</dbReference>
<evidence type="ECO:0000256" key="4">
    <source>
        <dbReference type="ARBA" id="ARBA00022912"/>
    </source>
</evidence>
<keyword evidence="3" id="KW-0378">Hydrolase</keyword>
<evidence type="ECO:0000256" key="7">
    <source>
        <dbReference type="ARBA" id="ARBA00048336"/>
    </source>
</evidence>
<dbReference type="InterPro" id="IPR050341">
    <property type="entry name" value="PP1_catalytic_subunit"/>
</dbReference>
<keyword evidence="8" id="KW-1133">Transmembrane helix</keyword>
<dbReference type="PANTHER" id="PTHR11668">
    <property type="entry name" value="SERINE/THREONINE PROTEIN PHOSPHATASE"/>
    <property type="match status" value="1"/>
</dbReference>
<dbReference type="InterPro" id="IPR004843">
    <property type="entry name" value="Calcineurin-like_PHP"/>
</dbReference>
<dbReference type="GO" id="GO:0005737">
    <property type="term" value="C:cytoplasm"/>
    <property type="evidence" value="ECO:0007669"/>
    <property type="project" value="TreeGrafter"/>
</dbReference>
<dbReference type="PRINTS" id="PR00114">
    <property type="entry name" value="STPHPHTASE"/>
</dbReference>
<evidence type="ECO:0000259" key="9">
    <source>
        <dbReference type="Pfam" id="PF00149"/>
    </source>
</evidence>
<organism evidence="11 12">
    <name type="scientific">Heterorhabditis bacteriophora</name>
    <name type="common">Entomopathogenic nematode worm</name>
    <dbReference type="NCBI Taxonomy" id="37862"/>
    <lineage>
        <taxon>Eukaryota</taxon>
        <taxon>Metazoa</taxon>
        <taxon>Ecdysozoa</taxon>
        <taxon>Nematoda</taxon>
        <taxon>Chromadorea</taxon>
        <taxon>Rhabditida</taxon>
        <taxon>Rhabditina</taxon>
        <taxon>Rhabditomorpha</taxon>
        <taxon>Strongyloidea</taxon>
        <taxon>Heterorhabditidae</taxon>
        <taxon>Heterorhabditis</taxon>
    </lineage>
</organism>
<dbReference type="Gene3D" id="3.60.21.10">
    <property type="match status" value="1"/>
</dbReference>
<dbReference type="GO" id="GO:0005634">
    <property type="term" value="C:nucleus"/>
    <property type="evidence" value="ECO:0007669"/>
    <property type="project" value="TreeGrafter"/>
</dbReference>
<evidence type="ECO:0000313" key="12">
    <source>
        <dbReference type="WBParaSite" id="Hba_17359"/>
    </source>
</evidence>
<name>A0A1I7XHY4_HETBA</name>
<dbReference type="AlphaFoldDB" id="A0A1I7XHY4"/>
<feature type="domain" description="Calcineurin-like phosphoesterase" evidence="9">
    <location>
        <begin position="94"/>
        <end position="132"/>
    </location>
</feature>
<dbReference type="GO" id="GO:0004722">
    <property type="term" value="F:protein serine/threonine phosphatase activity"/>
    <property type="evidence" value="ECO:0007669"/>
    <property type="project" value="UniProtKB-EC"/>
</dbReference>
<feature type="transmembrane region" description="Helical" evidence="8">
    <location>
        <begin position="65"/>
        <end position="90"/>
    </location>
</feature>
<dbReference type="EC" id="3.1.3.16" evidence="1"/>
<protein>
    <recommendedName>
        <fullName evidence="1">protein-serine/threonine phosphatase</fullName>
        <ecNumber evidence="1">3.1.3.16</ecNumber>
    </recommendedName>
</protein>
<dbReference type="InterPro" id="IPR006186">
    <property type="entry name" value="Ser/Thr-sp_prot-phosphatase"/>
</dbReference>
<dbReference type="Proteomes" id="UP000095283">
    <property type="component" value="Unplaced"/>
</dbReference>
<evidence type="ECO:0000313" key="11">
    <source>
        <dbReference type="Proteomes" id="UP000095283"/>
    </source>
</evidence>
<keyword evidence="8" id="KW-0812">Transmembrane</keyword>
<proteinExistence type="predicted"/>
<evidence type="ECO:0000256" key="8">
    <source>
        <dbReference type="SAM" id="Phobius"/>
    </source>
</evidence>
<sequence>MVMRRKSVHYGDLDLNRVINVLIQVKPWQKNVDISESEIRMICVLARQIFMHQPMLLELEPPLKIAGATLSFYISITIYALLILLIEILISFPGDIHGQFSDLLRLFTLAGYPPESNYLFLGDYVDRGPKSIEAGIKQVSTVNVLHCTK</sequence>
<keyword evidence="4" id="KW-0904">Protein phosphatase</keyword>
<evidence type="ECO:0000256" key="2">
    <source>
        <dbReference type="ARBA" id="ARBA00022723"/>
    </source>
</evidence>
<evidence type="ECO:0000256" key="6">
    <source>
        <dbReference type="ARBA" id="ARBA00047761"/>
    </source>
</evidence>
<evidence type="ECO:0000256" key="3">
    <source>
        <dbReference type="ARBA" id="ARBA00022801"/>
    </source>
</evidence>
<comment type="catalytic activity">
    <reaction evidence="6">
        <text>O-phospho-L-seryl-[protein] + H2O = L-seryl-[protein] + phosphate</text>
        <dbReference type="Rhea" id="RHEA:20629"/>
        <dbReference type="Rhea" id="RHEA-COMP:9863"/>
        <dbReference type="Rhea" id="RHEA-COMP:11604"/>
        <dbReference type="ChEBI" id="CHEBI:15377"/>
        <dbReference type="ChEBI" id="CHEBI:29999"/>
        <dbReference type="ChEBI" id="CHEBI:43474"/>
        <dbReference type="ChEBI" id="CHEBI:83421"/>
        <dbReference type="EC" id="3.1.3.16"/>
    </reaction>
</comment>
<reference evidence="12" key="1">
    <citation type="submission" date="2016-11" db="UniProtKB">
        <authorList>
            <consortium name="WormBaseParasite"/>
        </authorList>
    </citation>
    <scope>IDENTIFICATION</scope>
</reference>
<keyword evidence="8" id="KW-0472">Membrane</keyword>
<keyword evidence="11" id="KW-1185">Reference proteome</keyword>
<evidence type="ECO:0000259" key="10">
    <source>
        <dbReference type="Pfam" id="PF16891"/>
    </source>
</evidence>
<feature type="domain" description="Serine-threonine protein phosphatase N-terminal" evidence="10">
    <location>
        <begin position="16"/>
        <end position="60"/>
    </location>
</feature>
<dbReference type="PANTHER" id="PTHR11668:SF485">
    <property type="entry name" value="SERINE_THREONINE-PROTEIN PHOSPHATASE"/>
    <property type="match status" value="1"/>
</dbReference>
<comment type="catalytic activity">
    <reaction evidence="7">
        <text>O-phospho-L-threonyl-[protein] + H2O = L-threonyl-[protein] + phosphate</text>
        <dbReference type="Rhea" id="RHEA:47004"/>
        <dbReference type="Rhea" id="RHEA-COMP:11060"/>
        <dbReference type="Rhea" id="RHEA-COMP:11605"/>
        <dbReference type="ChEBI" id="CHEBI:15377"/>
        <dbReference type="ChEBI" id="CHEBI:30013"/>
        <dbReference type="ChEBI" id="CHEBI:43474"/>
        <dbReference type="ChEBI" id="CHEBI:61977"/>
        <dbReference type="EC" id="3.1.3.16"/>
    </reaction>
</comment>